<sequence>MWKLKIGEGGEGLISVNNFIGRQHWVYDSDAGTPQERAQIESLRHQFTKNRFSIKQSSDLFMRMQLRKENQCGSIPEGVKVRDFENVTVEALSVTIKRAISFFSSIQVHDGHWPAESAGPLFFLPPLIMTLYITGSLHVVLGPEHKKEIIRYLYNHQNEDGGWGLHIEGHSTMFGSAFNYIALRILGEGPEDGADRAMARCRKWILDHGGIVAIPAWGKFWTTVLGVYEWSGLNPLPPELWLLPNFTPLNPGKMLCYCRLVYMPMSYLYGKRFVGTINGLIRSLREELYNEPYDQINWNKARKTVAKEDLYYPHSLIQDMLWGFLHHVGERFLKCWPFSMLRKRALEIAIKHIHYEDDNSRYLCNGSVVKVLCLLSRWVEDPNSEAYNLHLARISDYFWLAEDGLKLQSFGSQMWDVAFAIQAILSCNRSEDYGPTLRKAHDFLKASQIRENPSGDFMAMHRHITKGAWTFSVQDDGWQVSDCTAEGLKAALLLSEMPTALVGEKMEKDRFFDAVNVILSVQSSNGGFPAWEPRRTYRWLEELNPSEIFEDALIEMEYVECTGSTIQALVHFRKLYPEHRTEEIDQCISKAIHFIENTQNPDGSWYGCWGICYTYGTWFAVKGLTAYGKNYHTSPSLRKACKFLLSKQLPNGGWGESYLSSTNKVYTNLEGNRANLVQTSWALLSLILAGQEVSELEIFTEYGDANRYKILEVIGKGSYGVVCAAIDTHTGEKVAIKKIRDAFEHISDAIRILREVKLLRLLRHPDIVEIKRIMLPPSKREFKDIYVVFELMESDLHQVIKANDDLTCEHHQFFLYQMLRALKYMHTANVYHRDLKPKNILANANCKLKICDFGLARVSFNDAPTTIFWTDYVATRWYRAPELCGSFSSKYTPAIDLWSIGCIFAEVLRGKPLFPGKSVVHQLDLITDLLGTPSPETIAGVRNDNARKYLKEMRKKSPVPFEEKFPNADPLALRLLQRLLAFDPKDRPTAEEALADPYFYGLAKVEREPSCKPISKLEFEFERRRMTKEDVRGLLYREILEYHPKLLKDYMNGNEGANFLYNTSAIDQFRKQFVYVEENHGKSGPVLPPERKHVSLPRSTIHSSTIPPSTKSTLALHKNKQTVEEVSKNFRAAGSNFGNQFRGSMLPPRVPAAKPGRVVGPVLHYEDGRNIKDNNDLRIVYQNTPPQAPSSQCFFRTQLTNPKTKSDDKHKDSSQGMNQVPPQQSNLTARPTIDLNTSTYYQQGKNNNLNEPVTVIDPKILQAQSQLGAVDAAAVSVASHSHRYSRGFQYGLS</sequence>
<keyword evidence="7" id="KW-0677">Repeat</keyword>
<dbReference type="GO" id="GO:0004707">
    <property type="term" value="F:MAP kinase activity"/>
    <property type="evidence" value="ECO:0007669"/>
    <property type="project" value="UniProtKB-EC"/>
</dbReference>
<dbReference type="FunFam" id="1.50.10.20:FF:000011">
    <property type="entry name" value="Terpene cyclase/mutase family member"/>
    <property type="match status" value="1"/>
</dbReference>
<keyword evidence="9" id="KW-0418">Kinase</keyword>
<gene>
    <name evidence="19" type="ORF">LLUT_LOCUS4774</name>
</gene>
<keyword evidence="11" id="KW-0413">Isomerase</keyword>
<feature type="binding site" evidence="16">
    <location>
        <position position="738"/>
    </location>
    <ligand>
        <name>ATP</name>
        <dbReference type="ChEBI" id="CHEBI:30616"/>
    </ligand>
</feature>
<dbReference type="Gene3D" id="3.30.200.20">
    <property type="entry name" value="Phosphorylase Kinase, domain 1"/>
    <property type="match status" value="1"/>
</dbReference>
<dbReference type="Pfam" id="PF13249">
    <property type="entry name" value="SQHop_cyclase_N"/>
    <property type="match status" value="1"/>
</dbReference>
<dbReference type="CDD" id="cd07859">
    <property type="entry name" value="STKc_TDY_MAPK"/>
    <property type="match status" value="1"/>
</dbReference>
<dbReference type="InterPro" id="IPR017441">
    <property type="entry name" value="Protein_kinase_ATP_BS"/>
</dbReference>
<dbReference type="Gene3D" id="1.50.10.20">
    <property type="match status" value="2"/>
</dbReference>
<proteinExistence type="inferred from homology"/>
<comment type="similarity">
    <text evidence="1">Belongs to the protein kinase superfamily. CMGC Ser/Thr protein kinase family. MAP kinase subfamily.</text>
</comment>
<evidence type="ECO:0000256" key="16">
    <source>
        <dbReference type="PROSITE-ProRule" id="PRU10141"/>
    </source>
</evidence>
<evidence type="ECO:0000256" key="8">
    <source>
        <dbReference type="ARBA" id="ARBA00022741"/>
    </source>
</evidence>
<dbReference type="FunFam" id="1.50.10.20:FF:000044">
    <property type="entry name" value="Lupeol synthase"/>
    <property type="match status" value="1"/>
</dbReference>
<evidence type="ECO:0000313" key="20">
    <source>
        <dbReference type="Proteomes" id="UP001497480"/>
    </source>
</evidence>
<dbReference type="InterPro" id="IPR000719">
    <property type="entry name" value="Prot_kinase_dom"/>
</dbReference>
<comment type="catalytic activity">
    <reaction evidence="13">
        <text>L-seryl-[protein] + ATP = O-phospho-L-seryl-[protein] + ADP + H(+)</text>
        <dbReference type="Rhea" id="RHEA:17989"/>
        <dbReference type="Rhea" id="RHEA-COMP:9863"/>
        <dbReference type="Rhea" id="RHEA-COMP:11604"/>
        <dbReference type="ChEBI" id="CHEBI:15378"/>
        <dbReference type="ChEBI" id="CHEBI:29999"/>
        <dbReference type="ChEBI" id="CHEBI:30616"/>
        <dbReference type="ChEBI" id="CHEBI:83421"/>
        <dbReference type="ChEBI" id="CHEBI:456216"/>
        <dbReference type="EC" id="2.7.11.24"/>
    </reaction>
</comment>
<dbReference type="InterPro" id="IPR002365">
    <property type="entry name" value="Terpene_synthase_CS"/>
</dbReference>
<feature type="domain" description="Protein kinase" evidence="18">
    <location>
        <begin position="708"/>
        <end position="999"/>
    </location>
</feature>
<dbReference type="Gene3D" id="1.10.510.10">
    <property type="entry name" value="Transferase(Phosphotransferase) domain 1"/>
    <property type="match status" value="1"/>
</dbReference>
<dbReference type="InterPro" id="IPR008930">
    <property type="entry name" value="Terpenoid_cyclase/PrenylTrfase"/>
</dbReference>
<organism evidence="19 20">
    <name type="scientific">Lupinus luteus</name>
    <name type="common">European yellow lupine</name>
    <dbReference type="NCBI Taxonomy" id="3873"/>
    <lineage>
        <taxon>Eukaryota</taxon>
        <taxon>Viridiplantae</taxon>
        <taxon>Streptophyta</taxon>
        <taxon>Embryophyta</taxon>
        <taxon>Tracheophyta</taxon>
        <taxon>Spermatophyta</taxon>
        <taxon>Magnoliopsida</taxon>
        <taxon>eudicotyledons</taxon>
        <taxon>Gunneridae</taxon>
        <taxon>Pentapetalae</taxon>
        <taxon>rosids</taxon>
        <taxon>fabids</taxon>
        <taxon>Fabales</taxon>
        <taxon>Fabaceae</taxon>
        <taxon>Papilionoideae</taxon>
        <taxon>50 kb inversion clade</taxon>
        <taxon>genistoids sensu lato</taxon>
        <taxon>core genistoids</taxon>
        <taxon>Genisteae</taxon>
        <taxon>Lupinus</taxon>
    </lineage>
</organism>
<keyword evidence="8 16" id="KW-0547">Nucleotide-binding</keyword>
<evidence type="ECO:0000256" key="2">
    <source>
        <dbReference type="ARBA" id="ARBA00009755"/>
    </source>
</evidence>
<protein>
    <recommendedName>
        <fullName evidence="15">Lupeol synthase</fullName>
        <ecNumber evidence="3">2.7.11.24</ecNumber>
        <ecNumber evidence="14">5.4.99.41</ecNumber>
    </recommendedName>
</protein>
<dbReference type="InterPro" id="IPR032696">
    <property type="entry name" value="SQ_cyclase_C"/>
</dbReference>
<accession>A0AAV1W2M1</accession>
<keyword evidence="10 16" id="KW-0067">ATP-binding</keyword>
<evidence type="ECO:0000256" key="12">
    <source>
        <dbReference type="ARBA" id="ARBA00047592"/>
    </source>
</evidence>
<dbReference type="FunFam" id="3.30.200.20:FF:000046">
    <property type="entry name" value="Mitogen-activated protein kinase"/>
    <property type="match status" value="1"/>
</dbReference>
<evidence type="ECO:0000313" key="19">
    <source>
        <dbReference type="EMBL" id="CAL0303714.1"/>
    </source>
</evidence>
<dbReference type="NCBIfam" id="TIGR01787">
    <property type="entry name" value="squalene_cyclas"/>
    <property type="match status" value="1"/>
</dbReference>
<keyword evidence="5" id="KW-0597">Phosphoprotein</keyword>
<dbReference type="CDD" id="cd02892">
    <property type="entry name" value="SQCY_1"/>
    <property type="match status" value="1"/>
</dbReference>
<name>A0AAV1W2M1_LUPLU</name>
<dbReference type="PROSITE" id="PS00107">
    <property type="entry name" value="PROTEIN_KINASE_ATP"/>
    <property type="match status" value="1"/>
</dbReference>
<evidence type="ECO:0000256" key="3">
    <source>
        <dbReference type="ARBA" id="ARBA00012411"/>
    </source>
</evidence>
<evidence type="ECO:0000256" key="6">
    <source>
        <dbReference type="ARBA" id="ARBA00022679"/>
    </source>
</evidence>
<feature type="compositionally biased region" description="Polar residues" evidence="17">
    <location>
        <begin position="1215"/>
        <end position="1229"/>
    </location>
</feature>
<comment type="similarity">
    <text evidence="2">Belongs to the terpene cyclase/mutase family.</text>
</comment>
<dbReference type="SMART" id="SM00220">
    <property type="entry name" value="S_TKc"/>
    <property type="match status" value="1"/>
</dbReference>
<feature type="region of interest" description="Disordered" evidence="17">
    <location>
        <begin position="1201"/>
        <end position="1229"/>
    </location>
</feature>
<dbReference type="InterPro" id="IPR003527">
    <property type="entry name" value="MAP_kinase_CS"/>
</dbReference>
<reference evidence="19 20" key="1">
    <citation type="submission" date="2024-03" db="EMBL/GenBank/DDBJ databases">
        <authorList>
            <person name="Martinez-Hernandez J."/>
        </authorList>
    </citation>
    <scope>NUCLEOTIDE SEQUENCE [LARGE SCALE GENOMIC DNA]</scope>
</reference>
<evidence type="ECO:0000256" key="4">
    <source>
        <dbReference type="ARBA" id="ARBA00022527"/>
    </source>
</evidence>
<comment type="catalytic activity">
    <reaction evidence="12">
        <text>L-threonyl-[protein] + ATP = O-phospho-L-threonyl-[protein] + ADP + H(+)</text>
        <dbReference type="Rhea" id="RHEA:46608"/>
        <dbReference type="Rhea" id="RHEA-COMP:11060"/>
        <dbReference type="Rhea" id="RHEA-COMP:11605"/>
        <dbReference type="ChEBI" id="CHEBI:15378"/>
        <dbReference type="ChEBI" id="CHEBI:30013"/>
        <dbReference type="ChEBI" id="CHEBI:30616"/>
        <dbReference type="ChEBI" id="CHEBI:61977"/>
        <dbReference type="ChEBI" id="CHEBI:456216"/>
        <dbReference type="EC" id="2.7.11.24"/>
    </reaction>
</comment>
<dbReference type="GO" id="GO:0019745">
    <property type="term" value="P:pentacyclic triterpenoid biosynthetic process"/>
    <property type="evidence" value="ECO:0007669"/>
    <property type="project" value="UniProtKB-ARBA"/>
</dbReference>
<dbReference type="EMBL" id="CAXHTB010000003">
    <property type="protein sequence ID" value="CAL0303714.1"/>
    <property type="molecule type" value="Genomic_DNA"/>
</dbReference>
<feature type="compositionally biased region" description="Basic and acidic residues" evidence="17">
    <location>
        <begin position="1204"/>
        <end position="1213"/>
    </location>
</feature>
<dbReference type="PANTHER" id="PTHR11764">
    <property type="entry name" value="TERPENE CYCLASE/MUTASE FAMILY MEMBER"/>
    <property type="match status" value="1"/>
</dbReference>
<dbReference type="SUPFAM" id="SSF56112">
    <property type="entry name" value="Protein kinase-like (PK-like)"/>
    <property type="match status" value="1"/>
</dbReference>
<keyword evidence="6" id="KW-0808">Transferase</keyword>
<dbReference type="Pfam" id="PF00069">
    <property type="entry name" value="Pkinase"/>
    <property type="match status" value="1"/>
</dbReference>
<dbReference type="EC" id="5.4.99.41" evidence="14"/>
<dbReference type="SFLD" id="SFLDG01016">
    <property type="entry name" value="Prenyltransferase_Like_2"/>
    <property type="match status" value="1"/>
</dbReference>
<evidence type="ECO:0000256" key="14">
    <source>
        <dbReference type="ARBA" id="ARBA00066566"/>
    </source>
</evidence>
<dbReference type="GO" id="GO:0005811">
    <property type="term" value="C:lipid droplet"/>
    <property type="evidence" value="ECO:0007669"/>
    <property type="project" value="InterPro"/>
</dbReference>
<keyword evidence="20" id="KW-1185">Reference proteome</keyword>
<dbReference type="Proteomes" id="UP001497480">
    <property type="component" value="Unassembled WGS sequence"/>
</dbReference>
<evidence type="ECO:0000259" key="18">
    <source>
        <dbReference type="PROSITE" id="PS50011"/>
    </source>
</evidence>
<dbReference type="EC" id="2.7.11.24" evidence="3"/>
<evidence type="ECO:0000256" key="5">
    <source>
        <dbReference type="ARBA" id="ARBA00022553"/>
    </source>
</evidence>
<dbReference type="InterPro" id="IPR011009">
    <property type="entry name" value="Kinase-like_dom_sf"/>
</dbReference>
<dbReference type="PROSITE" id="PS01351">
    <property type="entry name" value="MAPK"/>
    <property type="match status" value="1"/>
</dbReference>
<evidence type="ECO:0000256" key="11">
    <source>
        <dbReference type="ARBA" id="ARBA00023235"/>
    </source>
</evidence>
<evidence type="ECO:0000256" key="7">
    <source>
        <dbReference type="ARBA" id="ARBA00022737"/>
    </source>
</evidence>
<dbReference type="FunFam" id="1.10.510.10:FF:000017">
    <property type="entry name" value="Mitogen-activated protein kinase"/>
    <property type="match status" value="1"/>
</dbReference>
<comment type="caution">
    <text evidence="19">The sequence shown here is derived from an EMBL/GenBank/DDBJ whole genome shotgun (WGS) entry which is preliminary data.</text>
</comment>
<dbReference type="SUPFAM" id="SSF48239">
    <property type="entry name" value="Terpenoid cyclases/Protein prenyltransferases"/>
    <property type="match status" value="2"/>
</dbReference>
<dbReference type="GO" id="GO:0005524">
    <property type="term" value="F:ATP binding"/>
    <property type="evidence" value="ECO:0007669"/>
    <property type="project" value="UniProtKB-UniRule"/>
</dbReference>
<evidence type="ECO:0000256" key="15">
    <source>
        <dbReference type="ARBA" id="ARBA00072657"/>
    </source>
</evidence>
<dbReference type="GO" id="GO:0042299">
    <property type="term" value="F:lupeol synthase activity"/>
    <property type="evidence" value="ECO:0007669"/>
    <property type="project" value="UniProtKB-EC"/>
</dbReference>
<dbReference type="Pfam" id="PF13243">
    <property type="entry name" value="SQHop_cyclase_C"/>
    <property type="match status" value="1"/>
</dbReference>
<evidence type="ECO:0000256" key="9">
    <source>
        <dbReference type="ARBA" id="ARBA00022777"/>
    </source>
</evidence>
<evidence type="ECO:0000256" key="10">
    <source>
        <dbReference type="ARBA" id="ARBA00022840"/>
    </source>
</evidence>
<dbReference type="InterPro" id="IPR032697">
    <property type="entry name" value="SQ_cyclase_N"/>
</dbReference>
<evidence type="ECO:0000256" key="1">
    <source>
        <dbReference type="ARBA" id="ARBA00008832"/>
    </source>
</evidence>
<dbReference type="PROSITE" id="PS50011">
    <property type="entry name" value="PROTEIN_KINASE_DOM"/>
    <property type="match status" value="1"/>
</dbReference>
<dbReference type="InterPro" id="IPR018333">
    <property type="entry name" value="Squalene_cyclase"/>
</dbReference>
<evidence type="ECO:0000256" key="17">
    <source>
        <dbReference type="SAM" id="MobiDB-lite"/>
    </source>
</evidence>
<dbReference type="PROSITE" id="PS01074">
    <property type="entry name" value="TERPENE_SYNTHASES"/>
    <property type="match status" value="1"/>
</dbReference>
<keyword evidence="4" id="KW-0723">Serine/threonine-protein kinase</keyword>
<dbReference type="PANTHER" id="PTHR11764:SF19">
    <property type="entry name" value="TERPENE CYCLASE_MUTASE FAMILY MEMBER"/>
    <property type="match status" value="1"/>
</dbReference>
<evidence type="ECO:0000256" key="13">
    <source>
        <dbReference type="ARBA" id="ARBA00048312"/>
    </source>
</evidence>